<sequence>MIGSLKSKWEQLGSKQKRQTTYLGVGALVVLLVVIASQAEDHRPQVGATTKVRSITLEDDVLKKSIFAATNERMNQERKLNETQIQESRQALDTLKEEMNNLRQELAQGKYPGQGAGPSYPPAPGGPSSSGQPLSQNGPTGEAAVPPVRFTPGPGRLQGQPGDGPDLGDQQARGGIAFAEGPQDPTPKPPTEAVHKNYLPVSIIEAKTLTGIHATVAEQGMGNPQPVILRISMPAILPNQIKKNLKGCFVIAEGFGSLATERVELRTQSISCLSNNGQAVIEEPLKGFVVDGDGNLGLSGRVVARFGSTLARTALAGFFEGVGELTATSSQTTTTATATGAQTQNINPQDIAKGSLGKGLQKATGEIGKFYLALAKQALPVVEVLPGKRVSIIVREGVELKVNLN</sequence>
<evidence type="ECO:0000256" key="1">
    <source>
        <dbReference type="SAM" id="Coils"/>
    </source>
</evidence>
<reference evidence="4 5" key="1">
    <citation type="journal article" date="2016" name="Nat. Commun.">
        <title>Thousands of microbial genomes shed light on interconnected biogeochemical processes in an aquifer system.</title>
        <authorList>
            <person name="Anantharaman K."/>
            <person name="Brown C.T."/>
            <person name="Hug L.A."/>
            <person name="Sharon I."/>
            <person name="Castelle C.J."/>
            <person name="Probst A.J."/>
            <person name="Thomas B.C."/>
            <person name="Singh A."/>
            <person name="Wilkins M.J."/>
            <person name="Karaoz U."/>
            <person name="Brodie E.L."/>
            <person name="Williams K.H."/>
            <person name="Hubbard S.S."/>
            <person name="Banfield J.F."/>
        </authorList>
    </citation>
    <scope>NUCLEOTIDE SEQUENCE [LARGE SCALE GENOMIC DNA]</scope>
</reference>
<feature type="coiled-coil region" evidence="1">
    <location>
        <begin position="71"/>
        <end position="105"/>
    </location>
</feature>
<feature type="transmembrane region" description="Helical" evidence="3">
    <location>
        <begin position="21"/>
        <end position="39"/>
    </location>
</feature>
<keyword evidence="3" id="KW-0472">Membrane</keyword>
<proteinExistence type="predicted"/>
<dbReference type="Pfam" id="PF03743">
    <property type="entry name" value="TrbI"/>
    <property type="match status" value="1"/>
</dbReference>
<dbReference type="AlphaFoldDB" id="A0A1F6GUC4"/>
<keyword evidence="1" id="KW-0175">Coiled coil</keyword>
<name>A0A1F6GUC4_9PROT</name>
<evidence type="ECO:0000256" key="2">
    <source>
        <dbReference type="SAM" id="MobiDB-lite"/>
    </source>
</evidence>
<dbReference type="Proteomes" id="UP000177583">
    <property type="component" value="Unassembled WGS sequence"/>
</dbReference>
<feature type="compositionally biased region" description="Low complexity" evidence="2">
    <location>
        <begin position="157"/>
        <end position="171"/>
    </location>
</feature>
<organism evidence="4 5">
    <name type="scientific">Candidatus Lambdaproteobacteria bacterium RIFOXYD2_FULL_56_26</name>
    <dbReference type="NCBI Taxonomy" id="1817773"/>
    <lineage>
        <taxon>Bacteria</taxon>
        <taxon>Pseudomonadati</taxon>
        <taxon>Pseudomonadota</taxon>
        <taxon>Candidatus Lambdaproteobacteria</taxon>
    </lineage>
</organism>
<keyword evidence="3" id="KW-1133">Transmembrane helix</keyword>
<dbReference type="EMBL" id="MFNF01000030">
    <property type="protein sequence ID" value="OGH01684.1"/>
    <property type="molecule type" value="Genomic_DNA"/>
</dbReference>
<dbReference type="CDD" id="cd16430">
    <property type="entry name" value="TraB"/>
    <property type="match status" value="1"/>
</dbReference>
<gene>
    <name evidence="4" type="ORF">A2557_11765</name>
</gene>
<evidence type="ECO:0000256" key="3">
    <source>
        <dbReference type="SAM" id="Phobius"/>
    </source>
</evidence>
<evidence type="ECO:0000313" key="4">
    <source>
        <dbReference type="EMBL" id="OGH01684.1"/>
    </source>
</evidence>
<comment type="caution">
    <text evidence="4">The sequence shown here is derived from an EMBL/GenBank/DDBJ whole genome shotgun (WGS) entry which is preliminary data.</text>
</comment>
<keyword evidence="3" id="KW-0812">Transmembrane</keyword>
<protein>
    <recommendedName>
        <fullName evidence="6">Conjugal transfer protein TraB</fullName>
    </recommendedName>
</protein>
<evidence type="ECO:0008006" key="6">
    <source>
        <dbReference type="Google" id="ProtNLM"/>
    </source>
</evidence>
<accession>A0A1F6GUC4</accession>
<evidence type="ECO:0000313" key="5">
    <source>
        <dbReference type="Proteomes" id="UP000177583"/>
    </source>
</evidence>
<feature type="region of interest" description="Disordered" evidence="2">
    <location>
        <begin position="109"/>
        <end position="191"/>
    </location>
</feature>
<dbReference type="InterPro" id="IPR005498">
    <property type="entry name" value="T4SS_VirB10/TraB/TrbI"/>
</dbReference>